<feature type="signal peptide" evidence="2">
    <location>
        <begin position="1"/>
        <end position="24"/>
    </location>
</feature>
<evidence type="ECO:0000256" key="2">
    <source>
        <dbReference type="SAM" id="SignalP"/>
    </source>
</evidence>
<evidence type="ECO:0000313" key="3">
    <source>
        <dbReference type="EMBL" id="AJG44812.1"/>
    </source>
</evidence>
<name>A0A0B5L5M7_9BASI</name>
<feature type="region of interest" description="Disordered" evidence="1">
    <location>
        <begin position="140"/>
        <end position="179"/>
    </location>
</feature>
<feature type="compositionally biased region" description="Gly residues" evidence="1">
    <location>
        <begin position="168"/>
        <end position="179"/>
    </location>
</feature>
<organism evidence="3">
    <name type="scientific">Sporisorium reilianum</name>
    <dbReference type="NCBI Taxonomy" id="72558"/>
    <lineage>
        <taxon>Eukaryota</taxon>
        <taxon>Fungi</taxon>
        <taxon>Dikarya</taxon>
        <taxon>Basidiomycota</taxon>
        <taxon>Ustilaginomycotina</taxon>
        <taxon>Ustilaginomycetes</taxon>
        <taxon>Ustilaginales</taxon>
        <taxon>Ustilaginaceae</taxon>
        <taxon>Sporisorium</taxon>
    </lineage>
</organism>
<reference evidence="3" key="2">
    <citation type="journal article" date="2015" name="New Phytol.">
        <title>The fungal core effector Pep1 is conserved across smuts of dicots and monocots.</title>
        <authorList>
            <person name="Hemetsberger C."/>
            <person name="Mueller A.N."/>
            <person name="Matei A."/>
            <person name="Herrberger C."/>
            <person name="Hensel G."/>
            <person name="Kumlehn J."/>
            <person name="Mishra B."/>
            <person name="Sharma R."/>
            <person name="Thines M."/>
            <person name="Huckelhoven R."/>
            <person name="Doehlemann G."/>
        </authorList>
    </citation>
    <scope>NUCLEOTIDE SEQUENCE</scope>
</reference>
<dbReference type="VEuPathDB" id="FungiDB:sr12947"/>
<evidence type="ECO:0000256" key="1">
    <source>
        <dbReference type="SAM" id="MobiDB-lite"/>
    </source>
</evidence>
<accession>A0A0B5L5M7</accession>
<protein>
    <submittedName>
        <fullName evidence="3">Pep1</fullName>
    </submittedName>
</protein>
<dbReference type="AlphaFoldDB" id="A0A0B5L5M7"/>
<reference evidence="3" key="1">
    <citation type="submission" date="2014-12" db="EMBL/GenBank/DDBJ databases">
        <authorList>
            <person name="Hemetsberger C.F."/>
            <person name="Mueller A.N."/>
            <person name="Herrberger C.N."/>
            <person name="Matei A."/>
            <person name="Hensel G."/>
            <person name="Kumlehn J."/>
            <person name="Sharma R."/>
            <person name="Mishra B."/>
            <person name="Thines M."/>
            <person name="Hueckelhoven R."/>
            <person name="Doehlemann G."/>
        </authorList>
    </citation>
    <scope>NUCLEOTIDE SEQUENCE</scope>
</reference>
<dbReference type="EMBL" id="KP256756">
    <property type="protein sequence ID" value="AJG44812.1"/>
    <property type="molecule type" value="Genomic_DNA"/>
</dbReference>
<keyword evidence="2" id="KW-0732">Signal</keyword>
<sequence>MRTTLVQTLILTLTLLLTTPCIRADDANGAMQLPDFTPAKFPIASTFYWYSSVEVGVCYAPQARVASIKGAIHCTHQENYDLDNNSWTLPQSCVALKPLGTPLSNAVHQSCVNAKGTWNVIKPAATNAGGGQAYDTIQSKGAGGAGGADADSAPDSNDQEDAGKKDGGLLGGIGSALGM</sequence>
<proteinExistence type="predicted"/>
<feature type="chain" id="PRO_5002105041" evidence="2">
    <location>
        <begin position="25"/>
        <end position="179"/>
    </location>
</feature>